<name>L8H7P5_ACACF</name>
<accession>L8H7P5</accession>
<sequence>TKPLFPLSYPLPTVGAVTAVRLIASVLPLEAIAKQYGTQPAGVLALGSQPGTPLAPSQVGGEVEGKECVLILRLVIRSL</sequence>
<feature type="non-terminal residue" evidence="1">
    <location>
        <position position="1"/>
    </location>
</feature>
<feature type="non-terminal residue" evidence="1">
    <location>
        <position position="79"/>
    </location>
</feature>
<keyword evidence="2" id="KW-1185">Reference proteome</keyword>
<dbReference type="Proteomes" id="UP000011083">
    <property type="component" value="Unassembled WGS sequence"/>
</dbReference>
<dbReference type="AlphaFoldDB" id="L8H7P5"/>
<dbReference type="KEGG" id="acan:ACA1_181510"/>
<organism evidence="1 2">
    <name type="scientific">Acanthamoeba castellanii (strain ATCC 30010 / Neff)</name>
    <dbReference type="NCBI Taxonomy" id="1257118"/>
    <lineage>
        <taxon>Eukaryota</taxon>
        <taxon>Amoebozoa</taxon>
        <taxon>Discosea</taxon>
        <taxon>Longamoebia</taxon>
        <taxon>Centramoebida</taxon>
        <taxon>Acanthamoebidae</taxon>
        <taxon>Acanthamoeba</taxon>
    </lineage>
</organism>
<dbReference type="RefSeq" id="XP_004345806.1">
    <property type="nucleotide sequence ID" value="XM_004345756.1"/>
</dbReference>
<gene>
    <name evidence="1" type="ORF">ACA1_181510</name>
</gene>
<evidence type="ECO:0000313" key="1">
    <source>
        <dbReference type="EMBL" id="ELR21262.1"/>
    </source>
</evidence>
<dbReference type="EMBL" id="KB007904">
    <property type="protein sequence ID" value="ELR21262.1"/>
    <property type="molecule type" value="Genomic_DNA"/>
</dbReference>
<dbReference type="VEuPathDB" id="AmoebaDB:ACA1_181510"/>
<evidence type="ECO:0000313" key="2">
    <source>
        <dbReference type="Proteomes" id="UP000011083"/>
    </source>
</evidence>
<protein>
    <submittedName>
        <fullName evidence="1">Uncharacterized protein</fullName>
    </submittedName>
</protein>
<reference evidence="1 2" key="1">
    <citation type="journal article" date="2013" name="Genome Biol.">
        <title>Genome of Acanthamoeba castellanii highlights extensive lateral gene transfer and early evolution of tyrosine kinase signaling.</title>
        <authorList>
            <person name="Clarke M."/>
            <person name="Lohan A.J."/>
            <person name="Liu B."/>
            <person name="Lagkouvardos I."/>
            <person name="Roy S."/>
            <person name="Zafar N."/>
            <person name="Bertelli C."/>
            <person name="Schilde C."/>
            <person name="Kianianmomeni A."/>
            <person name="Burglin T.R."/>
            <person name="Frech C."/>
            <person name="Turcotte B."/>
            <person name="Kopec K.O."/>
            <person name="Synnott J.M."/>
            <person name="Choo C."/>
            <person name="Paponov I."/>
            <person name="Finkler A."/>
            <person name="Soon Heng Tan C."/>
            <person name="Hutchins A.P."/>
            <person name="Weinmeier T."/>
            <person name="Rattei T."/>
            <person name="Chu J.S."/>
            <person name="Gimenez G."/>
            <person name="Irimia M."/>
            <person name="Rigden D.J."/>
            <person name="Fitzpatrick D.A."/>
            <person name="Lorenzo-Morales J."/>
            <person name="Bateman A."/>
            <person name="Chiu C.H."/>
            <person name="Tang P."/>
            <person name="Hegemann P."/>
            <person name="Fromm H."/>
            <person name="Raoult D."/>
            <person name="Greub G."/>
            <person name="Miranda-Saavedra D."/>
            <person name="Chen N."/>
            <person name="Nash P."/>
            <person name="Ginger M.L."/>
            <person name="Horn M."/>
            <person name="Schaap P."/>
            <person name="Caler L."/>
            <person name="Loftus B."/>
        </authorList>
    </citation>
    <scope>NUCLEOTIDE SEQUENCE [LARGE SCALE GENOMIC DNA]</scope>
    <source>
        <strain evidence="1 2">Neff</strain>
    </source>
</reference>
<proteinExistence type="predicted"/>
<dbReference type="GeneID" id="14922170"/>